<reference evidence="3" key="2">
    <citation type="submission" date="2021-05" db="EMBL/GenBank/DDBJ databases">
        <authorList>
            <person name="Moolhuijzen P.M."/>
            <person name="Moffat C.S."/>
        </authorList>
    </citation>
    <scope>NUCLEOTIDE SEQUENCE</scope>
    <source>
        <strain evidence="3">86-124</strain>
    </source>
</reference>
<keyword evidence="1" id="KW-0472">Membrane</keyword>
<evidence type="ECO:0000256" key="1">
    <source>
        <dbReference type="SAM" id="Phobius"/>
    </source>
</evidence>
<feature type="transmembrane region" description="Helical" evidence="1">
    <location>
        <begin position="48"/>
        <end position="69"/>
    </location>
</feature>
<protein>
    <submittedName>
        <fullName evidence="2">Filament-head multi-domain protein</fullName>
    </submittedName>
</protein>
<feature type="transmembrane region" description="Helical" evidence="1">
    <location>
        <begin position="90"/>
        <end position="109"/>
    </location>
</feature>
<sequence>MPSLANPFVRPATTSPRLHILQVSQLSIAALSLIAFVITLVLPLNHKLFTLSLLYTPLLTSITTVYLVRREKRRAADGTLSKQKYVKYQLFKMVAAIGLSVVGFIGHLASAPHSAGQGQKTGERGMWINGVRINTWMGLMLWINFFNWLFLWASLCYSCCMTGNKQGPIALAGEEAHIGLADETYEDEDVRV</sequence>
<dbReference type="OMA" id="FYSCCMT"/>
<evidence type="ECO:0000313" key="4">
    <source>
        <dbReference type="Proteomes" id="UP000245464"/>
    </source>
</evidence>
<reference evidence="2 4" key="1">
    <citation type="journal article" date="2018" name="BMC Genomics">
        <title>Comparative genomics of the wheat fungal pathogen Pyrenophora tritici-repentis reveals chromosomal variations and genome plasticity.</title>
        <authorList>
            <person name="Moolhuijzen P."/>
            <person name="See P.T."/>
            <person name="Hane J.K."/>
            <person name="Shi G."/>
            <person name="Liu Z."/>
            <person name="Oliver R.P."/>
            <person name="Moffat C.S."/>
        </authorList>
    </citation>
    <scope>NUCLEOTIDE SEQUENCE [LARGE SCALE GENOMIC DNA]</scope>
    <source>
        <strain evidence="2">M4</strain>
    </source>
</reference>
<dbReference type="AlphaFoldDB" id="A0A2W1E4H1"/>
<keyword evidence="5" id="KW-1185">Reference proteome</keyword>
<evidence type="ECO:0000313" key="3">
    <source>
        <dbReference type="EMBL" id="KAI1518194.1"/>
    </source>
</evidence>
<comment type="caution">
    <text evidence="3">The sequence shown here is derived from an EMBL/GenBank/DDBJ whole genome shotgun (WGS) entry which is preliminary data.</text>
</comment>
<evidence type="ECO:0000313" key="5">
    <source>
        <dbReference type="Proteomes" id="UP000249757"/>
    </source>
</evidence>
<feature type="transmembrane region" description="Helical" evidence="1">
    <location>
        <begin position="20"/>
        <end position="42"/>
    </location>
</feature>
<dbReference type="EMBL" id="NRDI02000003">
    <property type="protein sequence ID" value="KAI1518194.1"/>
    <property type="molecule type" value="Genomic_DNA"/>
</dbReference>
<name>A0A2W1E4H1_9PLEO</name>
<keyword evidence="1" id="KW-0812">Transmembrane</keyword>
<organism evidence="3 5">
    <name type="scientific">Pyrenophora tritici-repentis</name>
    <dbReference type="NCBI Taxonomy" id="45151"/>
    <lineage>
        <taxon>Eukaryota</taxon>
        <taxon>Fungi</taxon>
        <taxon>Dikarya</taxon>
        <taxon>Ascomycota</taxon>
        <taxon>Pezizomycotina</taxon>
        <taxon>Dothideomycetes</taxon>
        <taxon>Pleosporomycetidae</taxon>
        <taxon>Pleosporales</taxon>
        <taxon>Pleosporineae</taxon>
        <taxon>Pleosporaceae</taxon>
        <taxon>Pyrenophora</taxon>
    </lineage>
</organism>
<feature type="transmembrane region" description="Helical" evidence="1">
    <location>
        <begin position="136"/>
        <end position="157"/>
    </location>
</feature>
<dbReference type="EMBL" id="NQIK02000001">
    <property type="protein sequence ID" value="KAF7578085.1"/>
    <property type="molecule type" value="Genomic_DNA"/>
</dbReference>
<proteinExistence type="predicted"/>
<accession>A0A2W1E4H1</accession>
<gene>
    <name evidence="3" type="ORF">Ptr86124_003495</name>
    <name evidence="2" type="ORF">PtrM4_023250</name>
</gene>
<keyword evidence="1" id="KW-1133">Transmembrane helix</keyword>
<reference evidence="5" key="4">
    <citation type="journal article" date="2022" name="Microb. Genom.">
        <title>A global pangenome for the wheat fungal pathogen Pyrenophora tritici-repentis and prediction of effector protein structural homology.</title>
        <authorList>
            <person name="Moolhuijzen P.M."/>
            <person name="See P.T."/>
            <person name="Shi G."/>
            <person name="Powell H.R."/>
            <person name="Cockram J."/>
            <person name="Jorgensen L.N."/>
            <person name="Benslimane H."/>
            <person name="Strelkov S.E."/>
            <person name="Turner J."/>
            <person name="Liu Z."/>
            <person name="Moffat C.S."/>
        </authorList>
    </citation>
    <scope>NUCLEOTIDE SEQUENCE [LARGE SCALE GENOMIC DNA]</scope>
</reference>
<dbReference type="Proteomes" id="UP000245464">
    <property type="component" value="Chromosome 1"/>
</dbReference>
<dbReference type="Proteomes" id="UP000249757">
    <property type="component" value="Unassembled WGS sequence"/>
</dbReference>
<dbReference type="OrthoDB" id="3751104at2759"/>
<reference evidence="3" key="3">
    <citation type="journal article" date="2022" name="bioRxiv">
        <title>A global pangenome for the wheat fungal pathogen Pyrenophora tritici-repentis and prediction of effector protein structural homology.</title>
        <authorList>
            <person name="Moolhuijzen P."/>
            <person name="See P.T."/>
            <person name="Shi G."/>
            <person name="Powell H.R."/>
            <person name="Cockram J."/>
            <person name="Jorgensen L.N."/>
            <person name="Benslimane H."/>
            <person name="Strelkov S.E."/>
            <person name="Turner J."/>
            <person name="Liu Z."/>
            <person name="Moffat C.S."/>
        </authorList>
    </citation>
    <scope>NUCLEOTIDE SEQUENCE</scope>
    <source>
        <strain evidence="3">86-124</strain>
    </source>
</reference>
<evidence type="ECO:0000313" key="2">
    <source>
        <dbReference type="EMBL" id="KAF7578085.1"/>
    </source>
</evidence>